<protein>
    <submittedName>
        <fullName evidence="3">Por secretion system C-terminal sorting domain-containing protein</fullName>
    </submittedName>
</protein>
<proteinExistence type="predicted"/>
<keyword evidence="4" id="KW-1185">Reference proteome</keyword>
<evidence type="ECO:0000256" key="1">
    <source>
        <dbReference type="ARBA" id="ARBA00022729"/>
    </source>
</evidence>
<dbReference type="NCBIfam" id="TIGR04183">
    <property type="entry name" value="Por_Secre_tail"/>
    <property type="match status" value="1"/>
</dbReference>
<feature type="signal peptide" evidence="2">
    <location>
        <begin position="1"/>
        <end position="27"/>
    </location>
</feature>
<organism evidence="3 4">
    <name type="scientific">Aequorivita viscosa</name>
    <dbReference type="NCBI Taxonomy" id="797419"/>
    <lineage>
        <taxon>Bacteria</taxon>
        <taxon>Pseudomonadati</taxon>
        <taxon>Bacteroidota</taxon>
        <taxon>Flavobacteriia</taxon>
        <taxon>Flavobacteriales</taxon>
        <taxon>Flavobacteriaceae</taxon>
        <taxon>Aequorivita</taxon>
    </lineage>
</organism>
<dbReference type="STRING" id="797419.SAMN05216556_104156"/>
<dbReference type="InterPro" id="IPR026444">
    <property type="entry name" value="Secre_tail"/>
</dbReference>
<dbReference type="AlphaFoldDB" id="A0A1M6BBL9"/>
<keyword evidence="1 2" id="KW-0732">Signal</keyword>
<gene>
    <name evidence="3" type="ORF">SAMN04487908_102153</name>
</gene>
<name>A0A1M6BBL9_9FLAO</name>
<feature type="chain" id="PRO_5009916048" evidence="2">
    <location>
        <begin position="28"/>
        <end position="658"/>
    </location>
</feature>
<evidence type="ECO:0000313" key="3">
    <source>
        <dbReference type="EMBL" id="SHI45843.1"/>
    </source>
</evidence>
<evidence type="ECO:0000313" key="4">
    <source>
        <dbReference type="Proteomes" id="UP000184172"/>
    </source>
</evidence>
<sequence>MVFLNHKTMKNILLSSAFLLTTAFSFAQLTVKPNGSTSSYIYVKNEVLYVKEEINMVKNPVSDTEASIYLRNGGQLIQMENGNSQNDGTGFLSVQQNTPSTNAFAYRYWCSPVGDPSLGGAAGNKDFGILGIYEDDNIVLGDGTKAIQAANTASLNGFTDPVLTISRRWIYTLPTPGTEAEANYNFIGNTTGIRPGLGFTMKGVNEGVSGSPGNTTLNQTYEFRGRPNSGDMLIPVEPPFRAAPGDPARVDAKMILTGNPYPSALDLNKLFYDADNSALSEIYYYDEDRTVMSHLYSQKPFGYGVWIPGALDPGNDPATYPGLYTQATFYIWNSAGGTTGTGSTGTSTNGKRYAPIGQGFMFVGNAIDNVAIKNNHRVYAKEGTYSVFQRPEGGSAVALSNNNQGPSLSTAPYQLDRRQSQLRLYVVFDDALTRDLLLAFSPQATDGYDRGRDGLSPLGMKSDAYFPISVENNGVSQRMPYAIQSTNFDHSKQIPITFKLHKTSQIEVRAVEEIRKPYEKAYLYDQLENTYRPLDRAHSLAGTFTLPAGNYQDRFYIVFRARNLKPEGMDTKAQIMADVAVFQNNRARQLEVSNPEGYTLKSASVYDMSGKLVISENNLGDSNRYSFYTGNLSDGVYLVKLVTSDDIIVDYKAVVMNK</sequence>
<dbReference type="EMBL" id="FQYV01000002">
    <property type="protein sequence ID" value="SHI45843.1"/>
    <property type="molecule type" value="Genomic_DNA"/>
</dbReference>
<accession>A0A1M6BBL9</accession>
<reference evidence="4" key="1">
    <citation type="submission" date="2016-11" db="EMBL/GenBank/DDBJ databases">
        <authorList>
            <person name="Varghese N."/>
            <person name="Submissions S."/>
        </authorList>
    </citation>
    <scope>NUCLEOTIDE SEQUENCE [LARGE SCALE GENOMIC DNA]</scope>
    <source>
        <strain evidence="4">DSM 26349</strain>
    </source>
</reference>
<dbReference type="Proteomes" id="UP000184172">
    <property type="component" value="Unassembled WGS sequence"/>
</dbReference>
<evidence type="ECO:0000256" key="2">
    <source>
        <dbReference type="SAM" id="SignalP"/>
    </source>
</evidence>